<keyword evidence="1" id="KW-0216">Detoxification</keyword>
<organism evidence="9 10">
    <name type="scientific">Rhynchospora breviuscula</name>
    <dbReference type="NCBI Taxonomy" id="2022672"/>
    <lineage>
        <taxon>Eukaryota</taxon>
        <taxon>Viridiplantae</taxon>
        <taxon>Streptophyta</taxon>
        <taxon>Embryophyta</taxon>
        <taxon>Tracheophyta</taxon>
        <taxon>Spermatophyta</taxon>
        <taxon>Magnoliopsida</taxon>
        <taxon>Liliopsida</taxon>
        <taxon>Poales</taxon>
        <taxon>Cyperaceae</taxon>
        <taxon>Cyperoideae</taxon>
        <taxon>Rhynchosporeae</taxon>
        <taxon>Rhynchospora</taxon>
    </lineage>
</organism>
<proteinExistence type="inferred from homology"/>
<dbReference type="PROSITE" id="PS50405">
    <property type="entry name" value="GST_CTER"/>
    <property type="match status" value="1"/>
</dbReference>
<keyword evidence="3" id="KW-0560">Oxidoreductase</keyword>
<evidence type="ECO:0000256" key="4">
    <source>
        <dbReference type="ARBA" id="ARBA00024194"/>
    </source>
</evidence>
<dbReference type="InterPro" id="IPR036249">
    <property type="entry name" value="Thioredoxin-like_sf"/>
</dbReference>
<dbReference type="FunFam" id="1.20.1050.10:FF:000029">
    <property type="entry name" value="Glutathione S-transferase DHAR3, chloroplastic"/>
    <property type="match status" value="1"/>
</dbReference>
<feature type="domain" description="GST N-terminal" evidence="7">
    <location>
        <begin position="57"/>
        <end position="136"/>
    </location>
</feature>
<dbReference type="InterPro" id="IPR010987">
    <property type="entry name" value="Glutathione-S-Trfase_C-like"/>
</dbReference>
<keyword evidence="2" id="KW-0808">Transferase</keyword>
<name>A0A9Q0C7H5_9POAL</name>
<sequence>MGSWEHGIGIDRASTINIHLPLVLSFIYSTLWSFLVEEIEAKMATEAEAVEVCVKAAVGRPDLLGDCPFSQRVLLTLEEKHIPYQLKLIDVSNKPDWFLHISPQGKVPVLKFHDGTWHPDSDVITQYLEDKYPNPSLATPPQFASLGSKIFPAFVTFLKSKDPNDGSEQALLHELRSLEHHLNSHGPFINGDNISAADLSLAPKLYHLKVALGHFKGWTVPQDFTHVNNYMNALFSRESFKNTKPAGDEYVIAGWKPKVEA</sequence>
<evidence type="ECO:0000256" key="3">
    <source>
        <dbReference type="ARBA" id="ARBA00023002"/>
    </source>
</evidence>
<reference evidence="9" key="1">
    <citation type="journal article" date="2022" name="Cell">
        <title>Repeat-based holocentromeres influence genome architecture and karyotype evolution.</title>
        <authorList>
            <person name="Hofstatter P.G."/>
            <person name="Thangavel G."/>
            <person name="Lux T."/>
            <person name="Neumann P."/>
            <person name="Vondrak T."/>
            <person name="Novak P."/>
            <person name="Zhang M."/>
            <person name="Costa L."/>
            <person name="Castellani M."/>
            <person name="Scott A."/>
            <person name="Toegelov H."/>
            <person name="Fuchs J."/>
            <person name="Mata-Sucre Y."/>
            <person name="Dias Y."/>
            <person name="Vanzela A.L.L."/>
            <person name="Huettel B."/>
            <person name="Almeida C.C.S."/>
            <person name="Simkova H."/>
            <person name="Souza G."/>
            <person name="Pedrosa-Harand A."/>
            <person name="Macas J."/>
            <person name="Mayer K.F.X."/>
            <person name="Houben A."/>
            <person name="Marques A."/>
        </authorList>
    </citation>
    <scope>NUCLEOTIDE SEQUENCE</scope>
    <source>
        <strain evidence="9">RhyBre1mFocal</strain>
    </source>
</reference>
<dbReference type="Gene3D" id="3.40.30.10">
    <property type="entry name" value="Glutaredoxin"/>
    <property type="match status" value="1"/>
</dbReference>
<dbReference type="PANTHER" id="PTHR44420">
    <property type="entry name" value="GLUTATHIONE S-TRANSFERASE DHAR2-RELATED"/>
    <property type="match status" value="1"/>
</dbReference>
<dbReference type="SUPFAM" id="SSF47616">
    <property type="entry name" value="GST C-terminal domain-like"/>
    <property type="match status" value="1"/>
</dbReference>
<comment type="similarity">
    <text evidence="4">Belongs to the GST superfamily. DHAR family.</text>
</comment>
<evidence type="ECO:0000256" key="2">
    <source>
        <dbReference type="ARBA" id="ARBA00022679"/>
    </source>
</evidence>
<dbReference type="Gene3D" id="1.20.1050.10">
    <property type="match status" value="1"/>
</dbReference>
<dbReference type="OrthoDB" id="1935530at2759"/>
<evidence type="ECO:0000259" key="7">
    <source>
        <dbReference type="PROSITE" id="PS50404"/>
    </source>
</evidence>
<keyword evidence="10" id="KW-1185">Reference proteome</keyword>
<dbReference type="SUPFAM" id="SSF52833">
    <property type="entry name" value="Thioredoxin-like"/>
    <property type="match status" value="1"/>
</dbReference>
<dbReference type="InterPro" id="IPR040079">
    <property type="entry name" value="Glutathione_S-Trfase"/>
</dbReference>
<dbReference type="Pfam" id="PF13410">
    <property type="entry name" value="GST_C_2"/>
    <property type="match status" value="1"/>
</dbReference>
<evidence type="ECO:0000256" key="6">
    <source>
        <dbReference type="ARBA" id="ARBA00049544"/>
    </source>
</evidence>
<dbReference type="SFLD" id="SFLDG00358">
    <property type="entry name" value="Main_(cytGST)"/>
    <property type="match status" value="1"/>
</dbReference>
<dbReference type="SFLD" id="SFLDS00019">
    <property type="entry name" value="Glutathione_Transferase_(cytos"/>
    <property type="match status" value="1"/>
</dbReference>
<dbReference type="EMBL" id="JAMQYH010000004">
    <property type="protein sequence ID" value="KAJ1688642.1"/>
    <property type="molecule type" value="Genomic_DNA"/>
</dbReference>
<dbReference type="GO" id="GO:0045174">
    <property type="term" value="F:glutathione dehydrogenase (ascorbate) activity"/>
    <property type="evidence" value="ECO:0007669"/>
    <property type="project" value="UniProtKB-EC"/>
</dbReference>
<comment type="caution">
    <text evidence="9">The sequence shown here is derived from an EMBL/GenBank/DDBJ whole genome shotgun (WGS) entry which is preliminary data.</text>
</comment>
<comment type="catalytic activity">
    <reaction evidence="5">
        <text>RX + glutathione = an S-substituted glutathione + a halide anion + H(+)</text>
        <dbReference type="Rhea" id="RHEA:16437"/>
        <dbReference type="ChEBI" id="CHEBI:15378"/>
        <dbReference type="ChEBI" id="CHEBI:16042"/>
        <dbReference type="ChEBI" id="CHEBI:17792"/>
        <dbReference type="ChEBI" id="CHEBI:57925"/>
        <dbReference type="ChEBI" id="CHEBI:90779"/>
        <dbReference type="EC" id="2.5.1.18"/>
    </reaction>
</comment>
<gene>
    <name evidence="9" type="ORF">LUZ63_012797</name>
</gene>
<feature type="domain" description="GST C-terminal" evidence="8">
    <location>
        <begin position="122"/>
        <end position="261"/>
    </location>
</feature>
<comment type="catalytic activity">
    <reaction evidence="6">
        <text>L-dehydroascorbate + 2 glutathione = glutathione disulfide + L-ascorbate</text>
        <dbReference type="Rhea" id="RHEA:24424"/>
        <dbReference type="ChEBI" id="CHEBI:38290"/>
        <dbReference type="ChEBI" id="CHEBI:57925"/>
        <dbReference type="ChEBI" id="CHEBI:58297"/>
        <dbReference type="ChEBI" id="CHEBI:58539"/>
        <dbReference type="EC" id="1.8.5.1"/>
    </reaction>
</comment>
<evidence type="ECO:0000313" key="9">
    <source>
        <dbReference type="EMBL" id="KAJ1688642.1"/>
    </source>
</evidence>
<dbReference type="GO" id="GO:0004364">
    <property type="term" value="F:glutathione transferase activity"/>
    <property type="evidence" value="ECO:0007669"/>
    <property type="project" value="UniProtKB-EC"/>
</dbReference>
<dbReference type="GO" id="GO:0033355">
    <property type="term" value="P:ascorbate glutathione cycle"/>
    <property type="evidence" value="ECO:0007669"/>
    <property type="project" value="InterPro"/>
</dbReference>
<evidence type="ECO:0000313" key="10">
    <source>
        <dbReference type="Proteomes" id="UP001151287"/>
    </source>
</evidence>
<dbReference type="InterPro" id="IPR044627">
    <property type="entry name" value="DHAR1/2/3/4"/>
</dbReference>
<dbReference type="Pfam" id="PF13409">
    <property type="entry name" value="GST_N_2"/>
    <property type="match status" value="1"/>
</dbReference>
<protein>
    <recommendedName>
        <fullName evidence="11">Dehydroascorbate reductase</fullName>
    </recommendedName>
</protein>
<evidence type="ECO:0008006" key="11">
    <source>
        <dbReference type="Google" id="ProtNLM"/>
    </source>
</evidence>
<dbReference type="FunFam" id="3.40.30.10:FF:000102">
    <property type="entry name" value="Glutathione S-transferase DHAR3 chloroplastic"/>
    <property type="match status" value="1"/>
</dbReference>
<dbReference type="Proteomes" id="UP001151287">
    <property type="component" value="Unassembled WGS sequence"/>
</dbReference>
<evidence type="ECO:0000259" key="8">
    <source>
        <dbReference type="PROSITE" id="PS50405"/>
    </source>
</evidence>
<accession>A0A9Q0C7H5</accession>
<evidence type="ECO:0000256" key="5">
    <source>
        <dbReference type="ARBA" id="ARBA00047960"/>
    </source>
</evidence>
<dbReference type="AlphaFoldDB" id="A0A9Q0C7H5"/>
<evidence type="ECO:0000256" key="1">
    <source>
        <dbReference type="ARBA" id="ARBA00022575"/>
    </source>
</evidence>
<dbReference type="InterPro" id="IPR036282">
    <property type="entry name" value="Glutathione-S-Trfase_C_sf"/>
</dbReference>
<dbReference type="CDD" id="cd00570">
    <property type="entry name" value="GST_N_family"/>
    <property type="match status" value="1"/>
</dbReference>
<dbReference type="PANTHER" id="PTHR44420:SF2">
    <property type="entry name" value="GLUTATHIONE S-TRANSFERASE DHAR2-RELATED"/>
    <property type="match status" value="1"/>
</dbReference>
<dbReference type="PROSITE" id="PS50404">
    <property type="entry name" value="GST_NTER"/>
    <property type="match status" value="1"/>
</dbReference>
<dbReference type="InterPro" id="IPR004045">
    <property type="entry name" value="Glutathione_S-Trfase_N"/>
</dbReference>
<dbReference type="CDD" id="cd03201">
    <property type="entry name" value="GST_C_DHAR"/>
    <property type="match status" value="1"/>
</dbReference>